<feature type="transmembrane region" description="Helical" evidence="7">
    <location>
        <begin position="336"/>
        <end position="357"/>
    </location>
</feature>
<reference evidence="9" key="1">
    <citation type="submission" date="2019-06" db="EMBL/GenBank/DDBJ databases">
        <title>Whole genome shotgun sequence of Cellulomonas cellasea NBRC 3753.</title>
        <authorList>
            <person name="Hosoyama A."/>
            <person name="Uohara A."/>
            <person name="Ohji S."/>
            <person name="Ichikawa N."/>
        </authorList>
    </citation>
    <scope>NUCLEOTIDE SEQUENCE [LARGE SCALE GENOMIC DNA]</scope>
    <source>
        <strain evidence="9">NBRC 3753</strain>
    </source>
</reference>
<dbReference type="EMBL" id="BJLR01000009">
    <property type="protein sequence ID" value="GEA87029.1"/>
    <property type="molecule type" value="Genomic_DNA"/>
</dbReference>
<feature type="transmembrane region" description="Helical" evidence="7">
    <location>
        <begin position="63"/>
        <end position="84"/>
    </location>
</feature>
<dbReference type="InterPro" id="IPR020846">
    <property type="entry name" value="MFS_dom"/>
</dbReference>
<evidence type="ECO:0000256" key="3">
    <source>
        <dbReference type="ARBA" id="ARBA00022692"/>
    </source>
</evidence>
<dbReference type="AlphaFoldDB" id="A0A4Y3KRJ0"/>
<feature type="region of interest" description="Disordered" evidence="6">
    <location>
        <begin position="239"/>
        <end position="281"/>
    </location>
</feature>
<feature type="transmembrane region" description="Helical" evidence="7">
    <location>
        <begin position="387"/>
        <end position="408"/>
    </location>
</feature>
<dbReference type="SUPFAM" id="SSF103473">
    <property type="entry name" value="MFS general substrate transporter"/>
    <property type="match status" value="1"/>
</dbReference>
<feature type="transmembrane region" description="Helical" evidence="7">
    <location>
        <begin position="364"/>
        <end position="381"/>
    </location>
</feature>
<dbReference type="InterPro" id="IPR005828">
    <property type="entry name" value="MFS_sugar_transport-like"/>
</dbReference>
<evidence type="ECO:0000313" key="9">
    <source>
        <dbReference type="EMBL" id="GEA87029.1"/>
    </source>
</evidence>
<keyword evidence="5 7" id="KW-0472">Membrane</keyword>
<dbReference type="GO" id="GO:0022857">
    <property type="term" value="F:transmembrane transporter activity"/>
    <property type="evidence" value="ECO:0007669"/>
    <property type="project" value="InterPro"/>
</dbReference>
<feature type="transmembrane region" description="Helical" evidence="7">
    <location>
        <begin position="451"/>
        <end position="470"/>
    </location>
</feature>
<dbReference type="Gene3D" id="1.20.1250.20">
    <property type="entry name" value="MFS general substrate transporter like domains"/>
    <property type="match status" value="1"/>
</dbReference>
<evidence type="ECO:0000256" key="5">
    <source>
        <dbReference type="ARBA" id="ARBA00023136"/>
    </source>
</evidence>
<feature type="transmembrane region" description="Helical" evidence="7">
    <location>
        <begin position="299"/>
        <end position="324"/>
    </location>
</feature>
<keyword evidence="10" id="KW-1185">Reference proteome</keyword>
<feature type="transmembrane region" description="Helical" evidence="7">
    <location>
        <begin position="25"/>
        <end position="51"/>
    </location>
</feature>
<evidence type="ECO:0000313" key="10">
    <source>
        <dbReference type="Proteomes" id="UP000317046"/>
    </source>
</evidence>
<evidence type="ECO:0000256" key="1">
    <source>
        <dbReference type="ARBA" id="ARBA00004651"/>
    </source>
</evidence>
<sequence length="480" mass="50256">MTPPPAPTRTERLDALPFTREHLRLLLGSGAGWALDALDVGLISFVLAQLAVQWGASPTELSWIASAGFVGMALGASLGGLLADRIGRRQVFALTLLVYGLATGASALAGSVAALIVLRLVVGLGLGAELPVASTLVSEFAPPRIRGRVVVALEAFWAVGWSLAAVVGYLVVPASDDGWRWALAIGAVPALYSAVVRAVLPESVRFLESRGRVVEAEAVVQRFERSAGVAPEPAFVAPATPTAGGSWTPKPMVPGPRRPSADESDPVEPDGTRARPQPPAARGTRVAALFAPSLRRRTVALWLVWFMVNFAYYGAFIWLPTILVADGFTLVRSFEYTLWITLAQLPGYAASAVLVEVWGRRRTLSTFLVGSAVAAALFASAGTEQGVLLTGMLLSFFNLGAWGALYAVTPELYPTSVRGTGSGAAAGFGRIASVLAPLAVPFLRDAGGTSLLFGVFAAVFVVAAVGAFTLPERQGLPLDE</sequence>
<name>A0A4Y3KRJ0_9CELL</name>
<gene>
    <name evidence="9" type="ORF">CCE01nite_09780</name>
</gene>
<feature type="domain" description="Major facilitator superfamily (MFS) profile" evidence="8">
    <location>
        <begin position="25"/>
        <end position="475"/>
    </location>
</feature>
<evidence type="ECO:0000259" key="8">
    <source>
        <dbReference type="PROSITE" id="PS50850"/>
    </source>
</evidence>
<keyword evidence="4 7" id="KW-1133">Transmembrane helix</keyword>
<accession>A0A4Y3KRJ0</accession>
<keyword evidence="3 7" id="KW-0812">Transmembrane</keyword>
<proteinExistence type="predicted"/>
<organism evidence="9 10">
    <name type="scientific">Cellulomonas cellasea</name>
    <dbReference type="NCBI Taxonomy" id="43670"/>
    <lineage>
        <taxon>Bacteria</taxon>
        <taxon>Bacillati</taxon>
        <taxon>Actinomycetota</taxon>
        <taxon>Actinomycetes</taxon>
        <taxon>Micrococcales</taxon>
        <taxon>Cellulomonadaceae</taxon>
        <taxon>Cellulomonas</taxon>
    </lineage>
</organism>
<dbReference type="PROSITE" id="PS00217">
    <property type="entry name" value="SUGAR_TRANSPORT_2"/>
    <property type="match status" value="1"/>
</dbReference>
<protein>
    <submittedName>
        <fullName evidence="9">MFS transporter</fullName>
    </submittedName>
</protein>
<dbReference type="InterPro" id="IPR036259">
    <property type="entry name" value="MFS_trans_sf"/>
</dbReference>
<feature type="transmembrane region" description="Helical" evidence="7">
    <location>
        <begin position="149"/>
        <end position="172"/>
    </location>
</feature>
<evidence type="ECO:0000256" key="2">
    <source>
        <dbReference type="ARBA" id="ARBA00022448"/>
    </source>
</evidence>
<comment type="caution">
    <text evidence="9">The sequence shown here is derived from an EMBL/GenBank/DDBJ whole genome shotgun (WGS) entry which is preliminary data.</text>
</comment>
<keyword evidence="2" id="KW-0813">Transport</keyword>
<dbReference type="PROSITE" id="PS00216">
    <property type="entry name" value="SUGAR_TRANSPORT_1"/>
    <property type="match status" value="2"/>
</dbReference>
<evidence type="ECO:0000256" key="7">
    <source>
        <dbReference type="SAM" id="Phobius"/>
    </source>
</evidence>
<dbReference type="CDD" id="cd17316">
    <property type="entry name" value="MFS_SV2_like"/>
    <property type="match status" value="1"/>
</dbReference>
<dbReference type="RefSeq" id="WP_141372032.1">
    <property type="nucleotide sequence ID" value="NZ_BJLR01000009.1"/>
</dbReference>
<evidence type="ECO:0000256" key="4">
    <source>
        <dbReference type="ARBA" id="ARBA00022989"/>
    </source>
</evidence>
<feature type="transmembrane region" description="Helical" evidence="7">
    <location>
        <begin position="420"/>
        <end position="439"/>
    </location>
</feature>
<dbReference type="Proteomes" id="UP000317046">
    <property type="component" value="Unassembled WGS sequence"/>
</dbReference>
<dbReference type="Pfam" id="PF00083">
    <property type="entry name" value="Sugar_tr"/>
    <property type="match status" value="2"/>
</dbReference>
<dbReference type="PANTHER" id="PTHR23511">
    <property type="entry name" value="SYNAPTIC VESICLE GLYCOPROTEIN 2"/>
    <property type="match status" value="1"/>
</dbReference>
<evidence type="ECO:0000256" key="6">
    <source>
        <dbReference type="SAM" id="MobiDB-lite"/>
    </source>
</evidence>
<dbReference type="PANTHER" id="PTHR23511:SF34">
    <property type="entry name" value="SYNAPTIC VESICLE GLYCOPROTEIN 2"/>
    <property type="match status" value="1"/>
</dbReference>
<comment type="subcellular location">
    <subcellularLocation>
        <location evidence="1">Cell membrane</location>
        <topology evidence="1">Multi-pass membrane protein</topology>
    </subcellularLocation>
</comment>
<feature type="transmembrane region" description="Helical" evidence="7">
    <location>
        <begin position="91"/>
        <end position="110"/>
    </location>
</feature>
<dbReference type="PROSITE" id="PS50850">
    <property type="entry name" value="MFS"/>
    <property type="match status" value="1"/>
</dbReference>
<dbReference type="InterPro" id="IPR005829">
    <property type="entry name" value="Sugar_transporter_CS"/>
</dbReference>
<feature type="transmembrane region" description="Helical" evidence="7">
    <location>
        <begin position="178"/>
        <end position="200"/>
    </location>
</feature>
<feature type="transmembrane region" description="Helical" evidence="7">
    <location>
        <begin position="116"/>
        <end position="137"/>
    </location>
</feature>
<dbReference type="GO" id="GO:0005886">
    <property type="term" value="C:plasma membrane"/>
    <property type="evidence" value="ECO:0007669"/>
    <property type="project" value="UniProtKB-SubCell"/>
</dbReference>